<proteinExistence type="predicted"/>
<protein>
    <submittedName>
        <fullName evidence="1">Uncharacterized protein</fullName>
    </submittedName>
</protein>
<accession>A0A8S5MP73</accession>
<sequence length="70" mass="8080">MINQLQSFLFTCDVEGCNSSQEVKTFDILHAVKLQAIRGWEINLENCKCKCRLCVQREKEENGMENKVEG</sequence>
<evidence type="ECO:0000313" key="1">
    <source>
        <dbReference type="EMBL" id="DAD84165.1"/>
    </source>
</evidence>
<reference evidence="1" key="1">
    <citation type="journal article" date="2021" name="Proc. Natl. Acad. Sci. U.S.A.">
        <title>A Catalog of Tens of Thousands of Viruses from Human Metagenomes Reveals Hidden Associations with Chronic Diseases.</title>
        <authorList>
            <person name="Tisza M.J."/>
            <person name="Buck C.B."/>
        </authorList>
    </citation>
    <scope>NUCLEOTIDE SEQUENCE</scope>
    <source>
        <strain evidence="1">CtsIQ24</strain>
    </source>
</reference>
<name>A0A8S5MP73_9CAUD</name>
<organism evidence="1">
    <name type="scientific">Siphoviridae sp. ctsIQ24</name>
    <dbReference type="NCBI Taxonomy" id="2826484"/>
    <lineage>
        <taxon>Viruses</taxon>
        <taxon>Duplodnaviria</taxon>
        <taxon>Heunggongvirae</taxon>
        <taxon>Uroviricota</taxon>
        <taxon>Caudoviricetes</taxon>
    </lineage>
</organism>
<dbReference type="EMBL" id="BK014953">
    <property type="protein sequence ID" value="DAD84165.1"/>
    <property type="molecule type" value="Genomic_DNA"/>
</dbReference>